<dbReference type="InterPro" id="IPR050121">
    <property type="entry name" value="Cytochrome_P450_monoxygenase"/>
</dbReference>
<reference evidence="11 12" key="1">
    <citation type="submission" date="2022-09" db="EMBL/GenBank/DDBJ databases">
        <authorList>
            <person name="Palmer J.M."/>
        </authorList>
    </citation>
    <scope>NUCLEOTIDE SEQUENCE [LARGE SCALE GENOMIC DNA]</scope>
    <source>
        <strain evidence="11 12">DSM 7382</strain>
    </source>
</reference>
<evidence type="ECO:0000313" key="12">
    <source>
        <dbReference type="Proteomes" id="UP001385951"/>
    </source>
</evidence>
<dbReference type="CDD" id="cd11069">
    <property type="entry name" value="CYP_FUM15-like"/>
    <property type="match status" value="1"/>
</dbReference>
<feature type="binding site" description="axial binding residue" evidence="9">
    <location>
        <position position="479"/>
    </location>
    <ligand>
        <name>heme</name>
        <dbReference type="ChEBI" id="CHEBI:30413"/>
    </ligand>
    <ligandPart>
        <name>Fe</name>
        <dbReference type="ChEBI" id="CHEBI:18248"/>
    </ligandPart>
</feature>
<dbReference type="PANTHER" id="PTHR24305">
    <property type="entry name" value="CYTOCHROME P450"/>
    <property type="match status" value="1"/>
</dbReference>
<accession>A0AAW0GEM6</accession>
<dbReference type="GO" id="GO:0004497">
    <property type="term" value="F:monooxygenase activity"/>
    <property type="evidence" value="ECO:0007669"/>
    <property type="project" value="UniProtKB-KW"/>
</dbReference>
<proteinExistence type="inferred from homology"/>
<evidence type="ECO:0000313" key="11">
    <source>
        <dbReference type="EMBL" id="KAK7691948.1"/>
    </source>
</evidence>
<evidence type="ECO:0000256" key="2">
    <source>
        <dbReference type="ARBA" id="ARBA00005179"/>
    </source>
</evidence>
<dbReference type="InterPro" id="IPR001128">
    <property type="entry name" value="Cyt_P450"/>
</dbReference>
<comment type="caution">
    <text evidence="11">The sequence shown here is derived from an EMBL/GenBank/DDBJ whole genome shotgun (WGS) entry which is preliminary data.</text>
</comment>
<dbReference type="SUPFAM" id="SSF48264">
    <property type="entry name" value="Cytochrome P450"/>
    <property type="match status" value="1"/>
</dbReference>
<evidence type="ECO:0000256" key="1">
    <source>
        <dbReference type="ARBA" id="ARBA00001971"/>
    </source>
</evidence>
<dbReference type="PANTHER" id="PTHR24305:SF166">
    <property type="entry name" value="CYTOCHROME P450 12A4, MITOCHONDRIAL-RELATED"/>
    <property type="match status" value="1"/>
</dbReference>
<evidence type="ECO:0000256" key="8">
    <source>
        <dbReference type="ARBA" id="ARBA00023033"/>
    </source>
</evidence>
<name>A0AAW0GEM6_9APHY</name>
<dbReference type="InterPro" id="IPR002401">
    <property type="entry name" value="Cyt_P450_E_grp-I"/>
</dbReference>
<dbReference type="AlphaFoldDB" id="A0AAW0GEM6"/>
<dbReference type="GO" id="GO:0016705">
    <property type="term" value="F:oxidoreductase activity, acting on paired donors, with incorporation or reduction of molecular oxygen"/>
    <property type="evidence" value="ECO:0007669"/>
    <property type="project" value="InterPro"/>
</dbReference>
<dbReference type="InterPro" id="IPR036396">
    <property type="entry name" value="Cyt_P450_sf"/>
</dbReference>
<keyword evidence="8 10" id="KW-0503">Monooxygenase</keyword>
<keyword evidence="6 10" id="KW-0560">Oxidoreductase</keyword>
<dbReference type="Gene3D" id="1.10.630.10">
    <property type="entry name" value="Cytochrome P450"/>
    <property type="match status" value="1"/>
</dbReference>
<evidence type="ECO:0000256" key="7">
    <source>
        <dbReference type="ARBA" id="ARBA00023004"/>
    </source>
</evidence>
<keyword evidence="7 9" id="KW-0408">Iron</keyword>
<dbReference type="Proteomes" id="UP001385951">
    <property type="component" value="Unassembled WGS sequence"/>
</dbReference>
<dbReference type="InterPro" id="IPR017972">
    <property type="entry name" value="Cyt_P450_CS"/>
</dbReference>
<dbReference type="GO" id="GO:0020037">
    <property type="term" value="F:heme binding"/>
    <property type="evidence" value="ECO:0007669"/>
    <property type="project" value="InterPro"/>
</dbReference>
<evidence type="ECO:0008006" key="13">
    <source>
        <dbReference type="Google" id="ProtNLM"/>
    </source>
</evidence>
<comment type="cofactor">
    <cofactor evidence="1 9">
        <name>heme</name>
        <dbReference type="ChEBI" id="CHEBI:30413"/>
    </cofactor>
</comment>
<organism evidence="11 12">
    <name type="scientific">Cerrena zonata</name>
    <dbReference type="NCBI Taxonomy" id="2478898"/>
    <lineage>
        <taxon>Eukaryota</taxon>
        <taxon>Fungi</taxon>
        <taxon>Dikarya</taxon>
        <taxon>Basidiomycota</taxon>
        <taxon>Agaricomycotina</taxon>
        <taxon>Agaricomycetes</taxon>
        <taxon>Polyporales</taxon>
        <taxon>Cerrenaceae</taxon>
        <taxon>Cerrena</taxon>
    </lineage>
</organism>
<dbReference type="PRINTS" id="PR00385">
    <property type="entry name" value="P450"/>
</dbReference>
<protein>
    <recommendedName>
        <fullName evidence="13">Cytochrome P450</fullName>
    </recommendedName>
</protein>
<dbReference type="PRINTS" id="PR00463">
    <property type="entry name" value="EP450I"/>
</dbReference>
<sequence length="542" mass="60475">MDSAFCIGVLITSGILYALYKRHLRISLRDVPGPKPESFWLGNLRQVFHSLVGEIDTQWQEQYGGVVRIKGSFGDDRLWVADPKALQHIFQTSGYNYPKQPERRALTRLVADEGLVFADGDAHKRQRRAMLPAFGQNEAKSLVPIFNRNAAAITQKWTDILSETPSHAVAINVASDLSSATLDAIGEAGFDYKFGCMENQDNELVAGYQKVMTLGATPPSPGRILFSEISHYIPMWLSNVFYDNFPSAGLDYLRRNRDLSHKIARDLIASQTETVASGKSTSKDVMSILIRANKSLDGKNRLTDDELISQMRTILLAGHETTATTMNWALLELSNNPAVQTRLRSEVYSMKTSLQARGCGEFSASDLDTMPYLSAVIKEVLRMYPVSFHNHRQSARDDILPLSKPMTLKSGLVVHEIPVPKGTKVLLSITGYNRNKDVWGEDAHVFNPERWLTEDATKRASNVGVYSNLLTFSGGLRGCIGWRFALYELQSFLVELITNFEFTPAMDTNRLFKVPCLVMTPALDGDLSKGAQMPLRVTLTSR</sequence>
<dbReference type="Pfam" id="PF00067">
    <property type="entry name" value="p450"/>
    <property type="match status" value="1"/>
</dbReference>
<dbReference type="PROSITE" id="PS00086">
    <property type="entry name" value="CYTOCHROME_P450"/>
    <property type="match status" value="1"/>
</dbReference>
<gene>
    <name evidence="11" type="ORF">QCA50_005353</name>
</gene>
<evidence type="ECO:0000256" key="9">
    <source>
        <dbReference type="PIRSR" id="PIRSR602401-1"/>
    </source>
</evidence>
<dbReference type="GO" id="GO:0005506">
    <property type="term" value="F:iron ion binding"/>
    <property type="evidence" value="ECO:0007669"/>
    <property type="project" value="InterPro"/>
</dbReference>
<keyword evidence="4 9" id="KW-0349">Heme</keyword>
<dbReference type="EMBL" id="JASBNA010000005">
    <property type="protein sequence ID" value="KAK7691948.1"/>
    <property type="molecule type" value="Genomic_DNA"/>
</dbReference>
<comment type="similarity">
    <text evidence="3 10">Belongs to the cytochrome P450 family.</text>
</comment>
<evidence type="ECO:0000256" key="6">
    <source>
        <dbReference type="ARBA" id="ARBA00023002"/>
    </source>
</evidence>
<keyword evidence="5 9" id="KW-0479">Metal-binding</keyword>
<keyword evidence="12" id="KW-1185">Reference proteome</keyword>
<evidence type="ECO:0000256" key="4">
    <source>
        <dbReference type="ARBA" id="ARBA00022617"/>
    </source>
</evidence>
<evidence type="ECO:0000256" key="5">
    <source>
        <dbReference type="ARBA" id="ARBA00022723"/>
    </source>
</evidence>
<evidence type="ECO:0000256" key="10">
    <source>
        <dbReference type="RuleBase" id="RU000461"/>
    </source>
</evidence>
<evidence type="ECO:0000256" key="3">
    <source>
        <dbReference type="ARBA" id="ARBA00010617"/>
    </source>
</evidence>
<comment type="pathway">
    <text evidence="2">Secondary metabolite biosynthesis.</text>
</comment>